<keyword evidence="1" id="KW-1133">Transmembrane helix</keyword>
<name>A0ABU5QQZ8_9BACT</name>
<dbReference type="Proteomes" id="UP001304671">
    <property type="component" value="Unassembled WGS sequence"/>
</dbReference>
<keyword evidence="1" id="KW-0812">Transmembrane</keyword>
<protein>
    <submittedName>
        <fullName evidence="2">Uncharacterized protein</fullName>
    </submittedName>
</protein>
<accession>A0ABU5QQZ8</accession>
<reference evidence="2 3" key="1">
    <citation type="submission" date="2023-12" db="EMBL/GenBank/DDBJ databases">
        <title>Novel species of the genus Arcicella isolated from rivers.</title>
        <authorList>
            <person name="Lu H."/>
        </authorList>
    </citation>
    <scope>NUCLEOTIDE SEQUENCE [LARGE SCALE GENOMIC DNA]</scope>
    <source>
        <strain evidence="2 3">LMG 21963</strain>
    </source>
</reference>
<evidence type="ECO:0000313" key="2">
    <source>
        <dbReference type="EMBL" id="MEA5259507.1"/>
    </source>
</evidence>
<organism evidence="2 3">
    <name type="scientific">Arcicella aquatica</name>
    <dbReference type="NCBI Taxonomy" id="217141"/>
    <lineage>
        <taxon>Bacteria</taxon>
        <taxon>Pseudomonadati</taxon>
        <taxon>Bacteroidota</taxon>
        <taxon>Cytophagia</taxon>
        <taxon>Cytophagales</taxon>
        <taxon>Flectobacillaceae</taxon>
        <taxon>Arcicella</taxon>
    </lineage>
</organism>
<keyword evidence="3" id="KW-1185">Reference proteome</keyword>
<evidence type="ECO:0000313" key="3">
    <source>
        <dbReference type="Proteomes" id="UP001304671"/>
    </source>
</evidence>
<keyword evidence="1" id="KW-0472">Membrane</keyword>
<feature type="transmembrane region" description="Helical" evidence="1">
    <location>
        <begin position="7"/>
        <end position="33"/>
    </location>
</feature>
<sequence>MHTKTKLHIVFQTFCLALALHFVALNVGGIYYLKFFLPKEKIVNLLNKAEAEKKTDTDSSDDVPESDDINDYNVICVVESLSLFLNNLTLNDDAYYYTLALFSSYSSRTLRGHFDVIIQPPQV</sequence>
<gene>
    <name evidence="2" type="ORF">VB264_17035</name>
</gene>
<comment type="caution">
    <text evidence="2">The sequence shown here is derived from an EMBL/GenBank/DDBJ whole genome shotgun (WGS) entry which is preliminary data.</text>
</comment>
<evidence type="ECO:0000256" key="1">
    <source>
        <dbReference type="SAM" id="Phobius"/>
    </source>
</evidence>
<proteinExistence type="predicted"/>
<dbReference type="RefSeq" id="WP_323251188.1">
    <property type="nucleotide sequence ID" value="NZ_JAYFUL010000031.1"/>
</dbReference>
<dbReference type="EMBL" id="JAYFUL010000031">
    <property type="protein sequence ID" value="MEA5259507.1"/>
    <property type="molecule type" value="Genomic_DNA"/>
</dbReference>